<accession>D4N709</accession>
<keyword evidence="6 7" id="KW-0067">ATP-binding</keyword>
<dbReference type="GO" id="GO:0006235">
    <property type="term" value="P:dTTP biosynthetic process"/>
    <property type="evidence" value="ECO:0007669"/>
    <property type="project" value="UniProtKB-UniRule"/>
</dbReference>
<dbReference type="InterPro" id="IPR027417">
    <property type="entry name" value="P-loop_NTPase"/>
</dbReference>
<evidence type="ECO:0000256" key="4">
    <source>
        <dbReference type="ARBA" id="ARBA00022741"/>
    </source>
</evidence>
<dbReference type="GO" id="GO:0006233">
    <property type="term" value="P:dTDP biosynthetic process"/>
    <property type="evidence" value="ECO:0007669"/>
    <property type="project" value="InterPro"/>
</dbReference>
<evidence type="ECO:0000259" key="8">
    <source>
        <dbReference type="Pfam" id="PF02223"/>
    </source>
</evidence>
<dbReference type="GO" id="GO:0005737">
    <property type="term" value="C:cytoplasm"/>
    <property type="evidence" value="ECO:0007669"/>
    <property type="project" value="TreeGrafter"/>
</dbReference>
<evidence type="ECO:0000256" key="7">
    <source>
        <dbReference type="HAMAP-Rule" id="MF_00165"/>
    </source>
</evidence>
<comment type="caution">
    <text evidence="7">Lacks conserved residue(s) required for the propagation of feature annotation.</text>
</comment>
<dbReference type="Gene3D" id="3.40.50.300">
    <property type="entry name" value="P-loop containing nucleotide triphosphate hydrolases"/>
    <property type="match status" value="1"/>
</dbReference>
<name>D4N709_9CREN</name>
<dbReference type="EMBL" id="GU059107">
    <property type="protein sequence ID" value="ACY24495.1"/>
    <property type="molecule type" value="Genomic_DNA"/>
</dbReference>
<dbReference type="EC" id="2.7.4.9" evidence="7"/>
<dbReference type="InterPro" id="IPR018094">
    <property type="entry name" value="Thymidylate_kinase"/>
</dbReference>
<dbReference type="GO" id="GO:0005524">
    <property type="term" value="F:ATP binding"/>
    <property type="evidence" value="ECO:0007669"/>
    <property type="project" value="UniProtKB-UniRule"/>
</dbReference>
<comment type="similarity">
    <text evidence="1 7">Belongs to the thymidylate kinase family.</text>
</comment>
<dbReference type="InterPro" id="IPR039430">
    <property type="entry name" value="Thymidylate_kin-like_dom"/>
</dbReference>
<gene>
    <name evidence="7" type="primary">tmk</name>
    <name evidence="9" type="ORF">57a5orf02</name>
</gene>
<keyword evidence="4 7" id="KW-0547">Nucleotide-binding</keyword>
<comment type="catalytic activity">
    <reaction evidence="7">
        <text>dTMP + ATP = dTDP + ADP</text>
        <dbReference type="Rhea" id="RHEA:13517"/>
        <dbReference type="ChEBI" id="CHEBI:30616"/>
        <dbReference type="ChEBI" id="CHEBI:58369"/>
        <dbReference type="ChEBI" id="CHEBI:63528"/>
        <dbReference type="ChEBI" id="CHEBI:456216"/>
        <dbReference type="EC" id="2.7.4.9"/>
    </reaction>
</comment>
<dbReference type="SUPFAM" id="SSF52540">
    <property type="entry name" value="P-loop containing nucleoside triphosphate hydrolases"/>
    <property type="match status" value="1"/>
</dbReference>
<evidence type="ECO:0000256" key="2">
    <source>
        <dbReference type="ARBA" id="ARBA00022679"/>
    </source>
</evidence>
<keyword evidence="3 7" id="KW-0545">Nucleotide biosynthesis</keyword>
<evidence type="ECO:0000256" key="1">
    <source>
        <dbReference type="ARBA" id="ARBA00009776"/>
    </source>
</evidence>
<dbReference type="Pfam" id="PF02223">
    <property type="entry name" value="Thymidylate_kin"/>
    <property type="match status" value="1"/>
</dbReference>
<dbReference type="GO" id="GO:0006227">
    <property type="term" value="P:dUDP biosynthetic process"/>
    <property type="evidence" value="ECO:0007669"/>
    <property type="project" value="TreeGrafter"/>
</dbReference>
<dbReference type="HAMAP" id="MF_00165">
    <property type="entry name" value="Thymidylate_kinase"/>
    <property type="match status" value="1"/>
</dbReference>
<dbReference type="NCBIfam" id="TIGR00041">
    <property type="entry name" value="DTMP_kinase"/>
    <property type="match status" value="1"/>
</dbReference>
<evidence type="ECO:0000256" key="3">
    <source>
        <dbReference type="ARBA" id="ARBA00022727"/>
    </source>
</evidence>
<keyword evidence="2 7" id="KW-0808">Transferase</keyword>
<evidence type="ECO:0000256" key="6">
    <source>
        <dbReference type="ARBA" id="ARBA00022840"/>
    </source>
</evidence>
<protein>
    <recommendedName>
        <fullName evidence="7">Probable thymidylate kinase</fullName>
        <ecNumber evidence="7">2.7.4.9</ecNumber>
    </recommendedName>
    <alternativeName>
        <fullName evidence="7">dTMP kinase</fullName>
    </alternativeName>
</protein>
<sequence>MNLRSIKSLKGKIMRKAIFYGHAIPYLEDIEIKGRFIIIEGPDASGRSTQIELLSSKLEADGHAVLNAGLRRSELIGQGILEAKRNFVLGRKTISLFYAADFADQLENKIIPGLRAGYVVLSDRYIYTLMAREAVRGISSSWSNNLYGFALRPDIVFYLDVDPNELVHRVFKKNSYLDYYESGTDLRLSDNMMESFVMYQKLLRKEFKRMQKRYNIVSINGNRSITEINEDLQKRIDDYLQSLKV</sequence>
<dbReference type="PANTHER" id="PTHR10344">
    <property type="entry name" value="THYMIDYLATE KINASE"/>
    <property type="match status" value="1"/>
</dbReference>
<reference evidence="9" key="1">
    <citation type="journal article" date="2010" name="Environ. Microbiol.">
        <title>Homologues of nitrite reductases in ammonia-oxidizing archaea: diversity and genomic context.</title>
        <authorList>
            <person name="Bartossek R."/>
            <person name="Nicol G.W."/>
            <person name="Lanzen A."/>
            <person name="Klenk H.P."/>
            <person name="Schleper C."/>
        </authorList>
    </citation>
    <scope>NUCLEOTIDE SEQUENCE</scope>
</reference>
<dbReference type="GO" id="GO:0004798">
    <property type="term" value="F:dTMP kinase activity"/>
    <property type="evidence" value="ECO:0007669"/>
    <property type="project" value="UniProtKB-UniRule"/>
</dbReference>
<feature type="domain" description="Thymidylate kinase-like" evidence="8">
    <location>
        <begin position="39"/>
        <end position="230"/>
    </location>
</feature>
<organism evidence="9">
    <name type="scientific">uncultured crenarchaeote 57a5</name>
    <dbReference type="NCBI Taxonomy" id="684058"/>
    <lineage>
        <taxon>Archaea</taxon>
        <taxon>Thermoproteota</taxon>
        <taxon>environmental samples</taxon>
    </lineage>
</organism>
<evidence type="ECO:0000256" key="5">
    <source>
        <dbReference type="ARBA" id="ARBA00022777"/>
    </source>
</evidence>
<keyword evidence="5 7" id="KW-0418">Kinase</keyword>
<evidence type="ECO:0000313" key="9">
    <source>
        <dbReference type="EMBL" id="ACY24495.1"/>
    </source>
</evidence>
<proteinExistence type="inferred from homology"/>
<dbReference type="CDD" id="cd01672">
    <property type="entry name" value="TMPK"/>
    <property type="match status" value="1"/>
</dbReference>
<dbReference type="PANTHER" id="PTHR10344:SF1">
    <property type="entry name" value="THYMIDYLATE KINASE"/>
    <property type="match status" value="1"/>
</dbReference>
<dbReference type="AlphaFoldDB" id="D4N709"/>